<evidence type="ECO:0000313" key="5">
    <source>
        <dbReference type="EMBL" id="CAL1140307.1"/>
    </source>
</evidence>
<dbReference type="EMBL" id="CAMXCT010001116">
    <property type="protein sequence ID" value="CAI3986932.1"/>
    <property type="molecule type" value="Genomic_DNA"/>
</dbReference>
<evidence type="ECO:0000259" key="3">
    <source>
        <dbReference type="SMART" id="SM00223"/>
    </source>
</evidence>
<reference evidence="4" key="1">
    <citation type="submission" date="2022-10" db="EMBL/GenBank/DDBJ databases">
        <authorList>
            <person name="Chen Y."/>
            <person name="Dougan E. K."/>
            <person name="Chan C."/>
            <person name="Rhodes N."/>
            <person name="Thang M."/>
        </authorList>
    </citation>
    <scope>NUCLEOTIDE SEQUENCE</scope>
</reference>
<accession>A0A9P1FUM1</accession>
<organism evidence="4">
    <name type="scientific">Cladocopium goreaui</name>
    <dbReference type="NCBI Taxonomy" id="2562237"/>
    <lineage>
        <taxon>Eukaryota</taxon>
        <taxon>Sar</taxon>
        <taxon>Alveolata</taxon>
        <taxon>Dinophyceae</taxon>
        <taxon>Suessiales</taxon>
        <taxon>Symbiodiniaceae</taxon>
        <taxon>Cladocopium</taxon>
    </lineage>
</organism>
<dbReference type="EMBL" id="CAMXCT020001116">
    <property type="protein sequence ID" value="CAL1140307.1"/>
    <property type="molecule type" value="Genomic_DNA"/>
</dbReference>
<sequence>MDHHSDLEELLEDSPAPQRAWSFPSRVLLVLGLVAVAGLALSGSKGVGLRSKSGSFVGLQALEDGDEADDDVDDDVTTSNCFQAGMYYADPVKLDASERTVEFSAELCQQRCQVVPECSHFTFWPDGGCLLTGEASYTKAAPMKYAETMTGPKFCPGAVQAAQEAIAAAKAGSGLQQADASGLQDSTDAMDAGLHAAAAATSGLQQSLVHSGIKQAESNWAADDDTPKTAVAAVSPGVNGTTCSAYPACVDVGIKEGNCCPNADDVILGCCNGFPKTLEQVTIKIGTECSKYPKCVALNITGGCCPTHEGLMLGCCDAAM</sequence>
<dbReference type="InterPro" id="IPR000177">
    <property type="entry name" value="Apple"/>
</dbReference>
<dbReference type="EMBL" id="CAMXCT030001116">
    <property type="protein sequence ID" value="CAL4774244.1"/>
    <property type="molecule type" value="Genomic_DNA"/>
</dbReference>
<dbReference type="Gene3D" id="3.50.4.10">
    <property type="entry name" value="Hepatocyte Growth Factor"/>
    <property type="match status" value="1"/>
</dbReference>
<dbReference type="InterPro" id="IPR003609">
    <property type="entry name" value="Pan_app"/>
</dbReference>
<evidence type="ECO:0000256" key="1">
    <source>
        <dbReference type="ARBA" id="ARBA00022737"/>
    </source>
</evidence>
<dbReference type="GO" id="GO:0005576">
    <property type="term" value="C:extracellular region"/>
    <property type="evidence" value="ECO:0007669"/>
    <property type="project" value="InterPro"/>
</dbReference>
<feature type="domain" description="Apple" evidence="3">
    <location>
        <begin position="81"/>
        <end position="155"/>
    </location>
</feature>
<name>A0A9P1FUM1_9DINO</name>
<protein>
    <submittedName>
        <fullName evidence="6">Apple domain-containing protein</fullName>
    </submittedName>
</protein>
<evidence type="ECO:0000313" key="7">
    <source>
        <dbReference type="Proteomes" id="UP001152797"/>
    </source>
</evidence>
<dbReference type="Pfam" id="PF00024">
    <property type="entry name" value="PAN_1"/>
    <property type="match status" value="1"/>
</dbReference>
<comment type="caution">
    <text evidence="4">The sequence shown here is derived from an EMBL/GenBank/DDBJ whole genome shotgun (WGS) entry which is preliminary data.</text>
</comment>
<keyword evidence="7" id="KW-1185">Reference proteome</keyword>
<proteinExistence type="predicted"/>
<gene>
    <name evidence="4" type="ORF">C1SCF055_LOCUS14245</name>
</gene>
<dbReference type="SMART" id="SM00223">
    <property type="entry name" value="APPLE"/>
    <property type="match status" value="1"/>
</dbReference>
<dbReference type="OrthoDB" id="416245at2759"/>
<keyword evidence="1" id="KW-0677">Repeat</keyword>
<dbReference type="SUPFAM" id="SSF57414">
    <property type="entry name" value="Hairpin loop containing domain-like"/>
    <property type="match status" value="1"/>
</dbReference>
<reference evidence="5" key="2">
    <citation type="submission" date="2024-04" db="EMBL/GenBank/DDBJ databases">
        <authorList>
            <person name="Chen Y."/>
            <person name="Shah S."/>
            <person name="Dougan E. K."/>
            <person name="Thang M."/>
            <person name="Chan C."/>
        </authorList>
    </citation>
    <scope>NUCLEOTIDE SEQUENCE [LARGE SCALE GENOMIC DNA]</scope>
</reference>
<keyword evidence="2" id="KW-1015">Disulfide bond</keyword>
<dbReference type="Proteomes" id="UP001152797">
    <property type="component" value="Unassembled WGS sequence"/>
</dbReference>
<evidence type="ECO:0000313" key="6">
    <source>
        <dbReference type="EMBL" id="CAL4774244.1"/>
    </source>
</evidence>
<evidence type="ECO:0000256" key="2">
    <source>
        <dbReference type="ARBA" id="ARBA00023157"/>
    </source>
</evidence>
<dbReference type="AlphaFoldDB" id="A0A9P1FUM1"/>
<evidence type="ECO:0000313" key="4">
    <source>
        <dbReference type="EMBL" id="CAI3986932.1"/>
    </source>
</evidence>
<dbReference type="GO" id="GO:0006508">
    <property type="term" value="P:proteolysis"/>
    <property type="evidence" value="ECO:0007669"/>
    <property type="project" value="InterPro"/>
</dbReference>